<comment type="similarity">
    <text evidence="1">Belongs to the ABC transporter superfamily.</text>
</comment>
<dbReference type="Gene3D" id="3.40.50.300">
    <property type="entry name" value="P-loop containing nucleotide triphosphate hydrolases"/>
    <property type="match status" value="1"/>
</dbReference>
<keyword evidence="5" id="KW-0378">Hydrolase</keyword>
<dbReference type="Pfam" id="PF00005">
    <property type="entry name" value="ABC_tran"/>
    <property type="match status" value="1"/>
</dbReference>
<keyword evidence="2" id="KW-0813">Transport</keyword>
<feature type="domain" description="ABC transporter" evidence="4">
    <location>
        <begin position="18"/>
        <end position="107"/>
    </location>
</feature>
<dbReference type="PANTHER" id="PTHR42788">
    <property type="entry name" value="TAURINE IMPORT ATP-BINDING PROTEIN-RELATED"/>
    <property type="match status" value="1"/>
</dbReference>
<feature type="compositionally biased region" description="Basic residues" evidence="3">
    <location>
        <begin position="98"/>
        <end position="114"/>
    </location>
</feature>
<dbReference type="InterPro" id="IPR003439">
    <property type="entry name" value="ABC_transporter-like_ATP-bd"/>
</dbReference>
<dbReference type="Proteomes" id="UP000007319">
    <property type="component" value="Plasmid AZOBR_p2"/>
</dbReference>
<evidence type="ECO:0000256" key="3">
    <source>
        <dbReference type="SAM" id="MobiDB-lite"/>
    </source>
</evidence>
<dbReference type="InterPro" id="IPR050166">
    <property type="entry name" value="ABC_transporter_ATP-bind"/>
</dbReference>
<dbReference type="InterPro" id="IPR027417">
    <property type="entry name" value="P-loop_NTPase"/>
</dbReference>
<evidence type="ECO:0000313" key="5">
    <source>
        <dbReference type="EMBL" id="CCD02041.1"/>
    </source>
</evidence>
<geneLocation type="plasmid" evidence="5 6">
    <name>AZOBR_p2</name>
</geneLocation>
<dbReference type="KEGG" id="abs:AZOBR_p270237"/>
<organism evidence="5 6">
    <name type="scientific">Azospirillum baldaniorum</name>
    <dbReference type="NCBI Taxonomy" id="1064539"/>
    <lineage>
        <taxon>Bacteria</taxon>
        <taxon>Pseudomonadati</taxon>
        <taxon>Pseudomonadota</taxon>
        <taxon>Alphaproteobacteria</taxon>
        <taxon>Rhodospirillales</taxon>
        <taxon>Azospirillaceae</taxon>
        <taxon>Azospirillum</taxon>
    </lineage>
</organism>
<dbReference type="SUPFAM" id="SSF52540">
    <property type="entry name" value="P-loop containing nucleoside triphosphate hydrolases"/>
    <property type="match status" value="1"/>
</dbReference>
<dbReference type="EMBL" id="HE577329">
    <property type="protein sequence ID" value="CCD02041.1"/>
    <property type="molecule type" value="Genomic_DNA"/>
</dbReference>
<name>A0A9P1JYC0_9PROT</name>
<proteinExistence type="inferred from homology"/>
<keyword evidence="6" id="KW-1185">Reference proteome</keyword>
<evidence type="ECO:0000259" key="4">
    <source>
        <dbReference type="Pfam" id="PF00005"/>
    </source>
</evidence>
<dbReference type="PANTHER" id="PTHR42788:SF13">
    <property type="entry name" value="ALIPHATIC SULFONATES IMPORT ATP-BINDING PROTEIN SSUB"/>
    <property type="match status" value="1"/>
</dbReference>
<protein>
    <submittedName>
        <fullName evidence="5">Aliphatic sulfonates import ATP-binding protein ssuB</fullName>
        <ecNumber evidence="5">3.6.3.-</ecNumber>
    </submittedName>
</protein>
<keyword evidence="5" id="KW-0547">Nucleotide-binding</keyword>
<keyword evidence="5" id="KW-0614">Plasmid</keyword>
<evidence type="ECO:0000256" key="1">
    <source>
        <dbReference type="ARBA" id="ARBA00005417"/>
    </source>
</evidence>
<dbReference type="AlphaFoldDB" id="A0A9P1JYC0"/>
<feature type="region of interest" description="Disordered" evidence="3">
    <location>
        <begin position="96"/>
        <end position="161"/>
    </location>
</feature>
<dbReference type="GO" id="GO:0005524">
    <property type="term" value="F:ATP binding"/>
    <property type="evidence" value="ECO:0007669"/>
    <property type="project" value="UniProtKB-KW"/>
</dbReference>
<gene>
    <name evidence="5" type="ORF">AZOBR_p270237</name>
</gene>
<evidence type="ECO:0000313" key="6">
    <source>
        <dbReference type="Proteomes" id="UP000007319"/>
    </source>
</evidence>
<accession>A0A9P1JYC0</accession>
<evidence type="ECO:0000256" key="2">
    <source>
        <dbReference type="ARBA" id="ARBA00022448"/>
    </source>
</evidence>
<dbReference type="EC" id="3.6.3.-" evidence="5"/>
<feature type="compositionally biased region" description="Low complexity" evidence="3">
    <location>
        <begin position="130"/>
        <end position="161"/>
    </location>
</feature>
<sequence>MLRIDGVSKRYPNGHLALEGIGLEVAPGEILGVVGGSGCGKSTLLRLIAGLEAPTAGEVLLNGRPVRGPRDEIGFVFQEPRLMPWLRIRDNVPLRHPPPGRRRSGRPARCRRWRASASPTSPGRGRANCPAAWPSARRWPARWSGGPRSCCSTSPSRRWTR</sequence>
<dbReference type="GO" id="GO:0016887">
    <property type="term" value="F:ATP hydrolysis activity"/>
    <property type="evidence" value="ECO:0007669"/>
    <property type="project" value="InterPro"/>
</dbReference>
<keyword evidence="5" id="KW-0067">ATP-binding</keyword>
<reference evidence="5 6" key="1">
    <citation type="journal article" date="2011" name="PLoS Genet.">
        <title>Azospirillum genomes reveal transition of bacteria from aquatic to terrestrial environments.</title>
        <authorList>
            <person name="Wisniewski-Dye F."/>
            <person name="Borziak K."/>
            <person name="Khalsa-Moyers G."/>
            <person name="Alexandre G."/>
            <person name="Sukharnikov L.O."/>
            <person name="Wuichet K."/>
            <person name="Hurst G.B."/>
            <person name="McDonald W.H."/>
            <person name="Robertson J.S."/>
            <person name="Barbe V."/>
            <person name="Calteau A."/>
            <person name="Rouy Z."/>
            <person name="Mangenot S."/>
            <person name="Prigent-Combaret C."/>
            <person name="Normand P."/>
            <person name="Boyer M."/>
            <person name="Siguier P."/>
            <person name="Dessaux Y."/>
            <person name="Elmerich C."/>
            <person name="Condemine G."/>
            <person name="Krishnen G."/>
            <person name="Kennedy I."/>
            <person name="Paterson A.H."/>
            <person name="Gonzalez V."/>
            <person name="Mavingui P."/>
            <person name="Zhulin I.B."/>
        </authorList>
    </citation>
    <scope>NUCLEOTIDE SEQUENCE [LARGE SCALE GENOMIC DNA]</scope>
    <source>
        <strain evidence="5 6">Sp245</strain>
    </source>
</reference>